<organism evidence="1 2">
    <name type="scientific">Vaccinium darrowii</name>
    <dbReference type="NCBI Taxonomy" id="229202"/>
    <lineage>
        <taxon>Eukaryota</taxon>
        <taxon>Viridiplantae</taxon>
        <taxon>Streptophyta</taxon>
        <taxon>Embryophyta</taxon>
        <taxon>Tracheophyta</taxon>
        <taxon>Spermatophyta</taxon>
        <taxon>Magnoliopsida</taxon>
        <taxon>eudicotyledons</taxon>
        <taxon>Gunneridae</taxon>
        <taxon>Pentapetalae</taxon>
        <taxon>asterids</taxon>
        <taxon>Ericales</taxon>
        <taxon>Ericaceae</taxon>
        <taxon>Vaccinioideae</taxon>
        <taxon>Vaccinieae</taxon>
        <taxon>Vaccinium</taxon>
    </lineage>
</organism>
<reference evidence="1 2" key="1">
    <citation type="journal article" date="2021" name="Hortic Res">
        <title>High-quality reference genome and annotation aids understanding of berry development for evergreen blueberry (Vaccinium darrowii).</title>
        <authorList>
            <person name="Yu J."/>
            <person name="Hulse-Kemp A.M."/>
            <person name="Babiker E."/>
            <person name="Staton M."/>
        </authorList>
    </citation>
    <scope>NUCLEOTIDE SEQUENCE [LARGE SCALE GENOMIC DNA]</scope>
    <source>
        <strain evidence="2">cv. NJ 8807/NJ 8810</strain>
        <tissue evidence="1">Young leaf</tissue>
    </source>
</reference>
<evidence type="ECO:0000313" key="2">
    <source>
        <dbReference type="Proteomes" id="UP000828048"/>
    </source>
</evidence>
<sequence length="1101" mass="121116">MERNSNYHNRGTGRGRGRDGGGYRGGGGRGGGRGWVGAQSGGQQWVDRDGGQYGQGGGSYRPPQQQTGGSQGVGPPRVESFGVQGSGGHGGGRGGGGVWSGRPGLHTQAPQSQPQQQTGGGQGVGPPRVESFGVHGSGGYGGGGGGGGGGVWSGRSGLHTQAPQSQPQQQTGGQGVGPTRGESSEVRGRGGYGGSSGGGVWSGRSGLHTQPSPQSQALPDIESVQISEKKPPHFLSETTENRIVPMNRPDKGGTVAARTVGLFANHFAVSYNPEGTILHYHVDIKAQMSRGPQPTRNFIPKLDHRRILEKLFSDDPTRFPDQKTAYDGMRSIFSKVLLPTGSFGTEDTENHRSPIFTITLVNELNYSKLDDYMSGIHHDNPRDILQGMDLVMKENPSNQRISVGRCFYSKIFRQSDDLKCGVAAFRGFQQSLKPTSQGLALCLDHAAMPFRKNIYVLNFLREHVRGFREVNDVWRLKRDVEKALRGLKVYVTHRNTTQKFLVAGLSNQSTRDISFLLEDREQKKPPREIGLLDYFWETYNKEILFKDIPCLNLGKANRNNYVPMEFCTLVEGQRYPKEKLPSEKGKLLKKISMPAPKERERIIYEMMQAEDGPCGNVVRNFEIAVDENMTRVMGRVLEPPALKLRTPTGNLQVIRVDREKCQWNLMGNSVVEGKPLKRWALIDFSLFDQSRLNSGLFIKKLRNKCGDLGILVENPVVSRFTGMHDMSTVSATQALLESVVEEANGKCNGGLQLFVCVMSEKHDSKKYLKWVSETRIGIMTQCCLVSHANDPDKRKSDQYLANLALKINAKLGGSNVELVERLPGFPGGEHVMFIGADVNHPGPGNATCPSFAGIVATTNWPAVSRYVTRICAQEHRKETIVGFGATCLDLVNTYARINKVKPHKIVVFRDGVSDGQFDMVLNEELQDMKSAIYDDDYRPTITLIVAQKRHLTRMFVENEMDGGRSGNVPPGTVVDTKIVHPFHFDFYLCSQYGIIGTSKAAHYTVLSDQHNFTSDEIQKLVYHLCFTSARCTKPVSLVPPVFYADLVAFRGRMYHEVAMELQPQAAASSSSTSALSSSSAALLNEGLYKVHPDLKDEMFFL</sequence>
<accession>A0ACB7YI38</accession>
<proteinExistence type="predicted"/>
<dbReference type="EMBL" id="CM037161">
    <property type="protein sequence ID" value="KAH7853312.1"/>
    <property type="molecule type" value="Genomic_DNA"/>
</dbReference>
<gene>
    <name evidence="1" type="ORF">Vadar_001059</name>
</gene>
<keyword evidence="2" id="KW-1185">Reference proteome</keyword>
<dbReference type="Proteomes" id="UP000828048">
    <property type="component" value="Chromosome 11"/>
</dbReference>
<evidence type="ECO:0000313" key="1">
    <source>
        <dbReference type="EMBL" id="KAH7853312.1"/>
    </source>
</evidence>
<protein>
    <submittedName>
        <fullName evidence="1">Uncharacterized protein</fullName>
    </submittedName>
</protein>
<name>A0ACB7YI38_9ERIC</name>
<comment type="caution">
    <text evidence="1">The sequence shown here is derived from an EMBL/GenBank/DDBJ whole genome shotgun (WGS) entry which is preliminary data.</text>
</comment>